<keyword evidence="1" id="KW-0732">Signal</keyword>
<dbReference type="AlphaFoldDB" id="A0A6I3KJ24"/>
<reference evidence="2 3" key="1">
    <citation type="submission" date="2019-11" db="EMBL/GenBank/DDBJ databases">
        <title>Identification of a novel strain.</title>
        <authorList>
            <person name="Xu Q."/>
            <person name="Wang G."/>
        </authorList>
    </citation>
    <scope>NUCLEOTIDE SEQUENCE [LARGE SCALE GENOMIC DNA]</scope>
    <source>
        <strain evidence="3">xq</strain>
    </source>
</reference>
<dbReference type="Proteomes" id="UP000440694">
    <property type="component" value="Unassembled WGS sequence"/>
</dbReference>
<dbReference type="EMBL" id="WMBQ01000001">
    <property type="protein sequence ID" value="MTD92781.1"/>
    <property type="molecule type" value="Genomic_DNA"/>
</dbReference>
<feature type="signal peptide" evidence="1">
    <location>
        <begin position="1"/>
        <end position="28"/>
    </location>
</feature>
<dbReference type="RefSeq" id="WP_154737372.1">
    <property type="nucleotide sequence ID" value="NZ_WMBQ01000001.1"/>
</dbReference>
<comment type="caution">
    <text evidence="2">The sequence shown here is derived from an EMBL/GenBank/DDBJ whole genome shotgun (WGS) entry which is preliminary data.</text>
</comment>
<accession>A0A6I3KJ24</accession>
<proteinExistence type="predicted"/>
<keyword evidence="3" id="KW-1185">Reference proteome</keyword>
<protein>
    <submittedName>
        <fullName evidence="2">Uncharacterized protein</fullName>
    </submittedName>
</protein>
<gene>
    <name evidence="2" type="ORF">GIW81_00335</name>
</gene>
<feature type="chain" id="PRO_5026344644" evidence="1">
    <location>
        <begin position="29"/>
        <end position="99"/>
    </location>
</feature>
<evidence type="ECO:0000313" key="3">
    <source>
        <dbReference type="Proteomes" id="UP000440694"/>
    </source>
</evidence>
<evidence type="ECO:0000256" key="1">
    <source>
        <dbReference type="SAM" id="SignalP"/>
    </source>
</evidence>
<evidence type="ECO:0000313" key="2">
    <source>
        <dbReference type="EMBL" id="MTD92781.1"/>
    </source>
</evidence>
<sequence length="99" mass="10147">MSQNIRLTICACAGAALLSLGAVTAANAEYLGYGNGDPGNWDFATEQSGGPCGKGSAQAIDPATGQPTCCAQYNPTSACPLARHAAERAVHEKHKLSRN</sequence>
<name>A0A6I3KJ24_9HYPH</name>
<organism evidence="2 3">
    <name type="scientific">Hyphomicrobium album</name>
    <dbReference type="NCBI Taxonomy" id="2665159"/>
    <lineage>
        <taxon>Bacteria</taxon>
        <taxon>Pseudomonadati</taxon>
        <taxon>Pseudomonadota</taxon>
        <taxon>Alphaproteobacteria</taxon>
        <taxon>Hyphomicrobiales</taxon>
        <taxon>Hyphomicrobiaceae</taxon>
        <taxon>Hyphomicrobium</taxon>
    </lineage>
</organism>